<name>A0ABD3MI64_9STRA</name>
<keyword evidence="5 7" id="KW-0808">Transferase</keyword>
<dbReference type="EMBL" id="JALLAZ020001793">
    <property type="protein sequence ID" value="KAL3763786.1"/>
    <property type="molecule type" value="Genomic_DNA"/>
</dbReference>
<keyword evidence="10" id="KW-1185">Reference proteome</keyword>
<evidence type="ECO:0000256" key="8">
    <source>
        <dbReference type="SAM" id="MobiDB-lite"/>
    </source>
</evidence>
<dbReference type="Pfam" id="PF00885">
    <property type="entry name" value="DMRL_synthase"/>
    <property type="match status" value="1"/>
</dbReference>
<feature type="region of interest" description="Disordered" evidence="8">
    <location>
        <begin position="82"/>
        <end position="110"/>
    </location>
</feature>
<sequence>MSSSAENNTSQSVSSFFRSDLGIFESTHNIIYISNNIKTRTKEEEMTICRTLPLLLSAAAMSLATTATPSLAFLTAAAAHRHHRRHGQAAPPSSPPPRMAAESEVSFSDDLDGSSLRIGVLRTRWNDEHVSNLVEGIKAGVGGCKVADENIFVKEVPGAYELPYAAKLLAMSGTVDAIVCCGVLIKGETLHFEYISSAVASGIMNVNLSTTTPVVYGVLNCLDEGQVRRRSSDRDGGHNHGVDWGKTAVEMAILRREAFAKGGTTTGGVKVKDMEKLGFGVAPREGVEKTKPGFF</sequence>
<dbReference type="InterPro" id="IPR034964">
    <property type="entry name" value="LS"/>
</dbReference>
<evidence type="ECO:0000256" key="3">
    <source>
        <dbReference type="ARBA" id="ARBA00012664"/>
    </source>
</evidence>
<dbReference type="Proteomes" id="UP001530315">
    <property type="component" value="Unassembled WGS sequence"/>
</dbReference>
<evidence type="ECO:0000313" key="9">
    <source>
        <dbReference type="EMBL" id="KAL3763786.1"/>
    </source>
</evidence>
<dbReference type="EC" id="2.5.1.78" evidence="3 7"/>
<dbReference type="HAMAP" id="MF_00178">
    <property type="entry name" value="Lumazine_synth"/>
    <property type="match status" value="1"/>
</dbReference>
<dbReference type="GO" id="GO:0009349">
    <property type="term" value="C:riboflavin synthase complex"/>
    <property type="evidence" value="ECO:0007669"/>
    <property type="project" value="UniProtKB-UniRule"/>
</dbReference>
<evidence type="ECO:0000256" key="5">
    <source>
        <dbReference type="ARBA" id="ARBA00022679"/>
    </source>
</evidence>
<dbReference type="InterPro" id="IPR036467">
    <property type="entry name" value="LS/RS_sf"/>
</dbReference>
<comment type="similarity">
    <text evidence="2 7">Belongs to the DMRL synthase family.</text>
</comment>
<evidence type="ECO:0000256" key="4">
    <source>
        <dbReference type="ARBA" id="ARBA00022619"/>
    </source>
</evidence>
<evidence type="ECO:0000313" key="10">
    <source>
        <dbReference type="Proteomes" id="UP001530315"/>
    </source>
</evidence>
<dbReference type="GO" id="GO:0009231">
    <property type="term" value="P:riboflavin biosynthetic process"/>
    <property type="evidence" value="ECO:0007669"/>
    <property type="project" value="UniProtKB-KW"/>
</dbReference>
<proteinExistence type="inferred from homology"/>
<comment type="caution">
    <text evidence="9">The sequence shown here is derived from an EMBL/GenBank/DDBJ whole genome shotgun (WGS) entry which is preliminary data.</text>
</comment>
<organism evidence="9 10">
    <name type="scientific">Stephanodiscus triporus</name>
    <dbReference type="NCBI Taxonomy" id="2934178"/>
    <lineage>
        <taxon>Eukaryota</taxon>
        <taxon>Sar</taxon>
        <taxon>Stramenopiles</taxon>
        <taxon>Ochrophyta</taxon>
        <taxon>Bacillariophyta</taxon>
        <taxon>Coscinodiscophyceae</taxon>
        <taxon>Thalassiosirophycidae</taxon>
        <taxon>Stephanodiscales</taxon>
        <taxon>Stephanodiscaceae</taxon>
        <taxon>Stephanodiscus</taxon>
    </lineage>
</organism>
<evidence type="ECO:0000256" key="2">
    <source>
        <dbReference type="ARBA" id="ARBA00007424"/>
    </source>
</evidence>
<dbReference type="InterPro" id="IPR002180">
    <property type="entry name" value="LS/RS"/>
</dbReference>
<evidence type="ECO:0000256" key="7">
    <source>
        <dbReference type="RuleBase" id="RU003795"/>
    </source>
</evidence>
<gene>
    <name evidence="9" type="ORF">ACHAW5_000359</name>
</gene>
<dbReference type="Gene3D" id="3.40.50.960">
    <property type="entry name" value="Lumazine/riboflavin synthase"/>
    <property type="match status" value="2"/>
</dbReference>
<dbReference type="AlphaFoldDB" id="A0ABD3MI64"/>
<evidence type="ECO:0000256" key="6">
    <source>
        <dbReference type="ARBA" id="ARBA00048785"/>
    </source>
</evidence>
<reference evidence="9 10" key="1">
    <citation type="submission" date="2024-10" db="EMBL/GenBank/DDBJ databases">
        <title>Updated reference genomes for cyclostephanoid diatoms.</title>
        <authorList>
            <person name="Roberts W.R."/>
            <person name="Alverson A.J."/>
        </authorList>
    </citation>
    <scope>NUCLEOTIDE SEQUENCE [LARGE SCALE GENOMIC DNA]</scope>
    <source>
        <strain evidence="9 10">AJA276-08</strain>
    </source>
</reference>
<evidence type="ECO:0000256" key="1">
    <source>
        <dbReference type="ARBA" id="ARBA00004917"/>
    </source>
</evidence>
<protein>
    <recommendedName>
        <fullName evidence="3 7">6,7-dimethyl-8-ribityllumazine synthase</fullName>
        <shortName evidence="7">DMRL synthase</shortName>
        <ecNumber evidence="3 7">2.5.1.78</ecNumber>
    </recommendedName>
</protein>
<comment type="function">
    <text evidence="7">Catalyzes the formation of 6,7-dimethyl-8-ribityllumazine by condensation of 5-amino-6-(D-ribitylamino)uracil with 3,4-dihydroxy-2-butanone 4-phosphate. This is the penultimate step in the biosynthesis of riboflavin.</text>
</comment>
<dbReference type="SUPFAM" id="SSF52121">
    <property type="entry name" value="Lumazine synthase"/>
    <property type="match status" value="1"/>
</dbReference>
<keyword evidence="4 7" id="KW-0686">Riboflavin biosynthesis</keyword>
<dbReference type="CDD" id="cd09209">
    <property type="entry name" value="Lumazine_synthase-I"/>
    <property type="match status" value="1"/>
</dbReference>
<comment type="pathway">
    <text evidence="1 7">Cofactor biosynthesis; riboflavin biosynthesis; riboflavin from 2-hydroxy-3-oxobutyl phosphate and 5-amino-6-(D-ribitylamino)uracil: step 1/2.</text>
</comment>
<dbReference type="NCBIfam" id="TIGR00114">
    <property type="entry name" value="lumazine-synth"/>
    <property type="match status" value="1"/>
</dbReference>
<comment type="catalytic activity">
    <reaction evidence="6 7">
        <text>(2S)-2-hydroxy-3-oxobutyl phosphate + 5-amino-6-(D-ribitylamino)uracil = 6,7-dimethyl-8-(1-D-ribityl)lumazine + phosphate + 2 H2O + H(+)</text>
        <dbReference type="Rhea" id="RHEA:26152"/>
        <dbReference type="ChEBI" id="CHEBI:15377"/>
        <dbReference type="ChEBI" id="CHEBI:15378"/>
        <dbReference type="ChEBI" id="CHEBI:15934"/>
        <dbReference type="ChEBI" id="CHEBI:43474"/>
        <dbReference type="ChEBI" id="CHEBI:58201"/>
        <dbReference type="ChEBI" id="CHEBI:58830"/>
        <dbReference type="EC" id="2.5.1.78"/>
    </reaction>
</comment>
<accession>A0ABD3MI64</accession>
<dbReference type="PANTHER" id="PTHR21058:SF0">
    <property type="entry name" value="6,7-DIMETHYL-8-RIBITYLLUMAZINE SYNTHASE"/>
    <property type="match status" value="1"/>
</dbReference>
<dbReference type="PANTHER" id="PTHR21058">
    <property type="entry name" value="6,7-DIMETHYL-8-RIBITYLLUMAZINE SYNTHASE DMRL SYNTHASE LUMAZINE SYNTHASE"/>
    <property type="match status" value="1"/>
</dbReference>
<dbReference type="GO" id="GO:0000906">
    <property type="term" value="F:6,7-dimethyl-8-ribityllumazine synthase activity"/>
    <property type="evidence" value="ECO:0007669"/>
    <property type="project" value="UniProtKB-EC"/>
</dbReference>